<evidence type="ECO:0000256" key="3">
    <source>
        <dbReference type="ARBA" id="ARBA00022729"/>
    </source>
</evidence>
<keyword evidence="7" id="KW-1015">Disulfide bond</keyword>
<dbReference type="Gene3D" id="3.30.300.50">
    <property type="match status" value="2"/>
</dbReference>
<dbReference type="InterPro" id="IPR009003">
    <property type="entry name" value="Peptidase_S1_PA"/>
</dbReference>
<dbReference type="InterPro" id="IPR035070">
    <property type="entry name" value="Streptogrisin_prodomain"/>
</dbReference>
<evidence type="ECO:0000313" key="11">
    <source>
        <dbReference type="EMBL" id="MFC4586354.1"/>
    </source>
</evidence>
<feature type="signal peptide" evidence="8">
    <location>
        <begin position="1"/>
        <end position="26"/>
    </location>
</feature>
<reference evidence="12" key="1">
    <citation type="journal article" date="2019" name="Int. J. Syst. Evol. Microbiol.">
        <title>The Global Catalogue of Microorganisms (GCM) 10K type strain sequencing project: providing services to taxonomists for standard genome sequencing and annotation.</title>
        <authorList>
            <consortium name="The Broad Institute Genomics Platform"/>
            <consortium name="The Broad Institute Genome Sequencing Center for Infectious Disease"/>
            <person name="Wu L."/>
            <person name="Ma J."/>
        </authorList>
    </citation>
    <scope>NUCLEOTIDE SEQUENCE [LARGE SCALE GENOMIC DNA]</scope>
    <source>
        <strain evidence="12">CCUG 49560</strain>
    </source>
</reference>
<comment type="caution">
    <text evidence="11">The sequence shown here is derived from an EMBL/GenBank/DDBJ whole genome shotgun (WGS) entry which is preliminary data.</text>
</comment>
<keyword evidence="2" id="KW-0645">Protease</keyword>
<dbReference type="PIRSF" id="PIRSF001134">
    <property type="entry name" value="Streptogrisin"/>
    <property type="match status" value="1"/>
</dbReference>
<dbReference type="InterPro" id="IPR004236">
    <property type="entry name" value="Pept_S1_alpha_lytic"/>
</dbReference>
<feature type="domain" description="Peptidase S1A alpha-lytic prodomain" evidence="10">
    <location>
        <begin position="125"/>
        <end position="179"/>
    </location>
</feature>
<evidence type="ECO:0000259" key="9">
    <source>
        <dbReference type="Pfam" id="PF00089"/>
    </source>
</evidence>
<evidence type="ECO:0000256" key="7">
    <source>
        <dbReference type="ARBA" id="ARBA00023157"/>
    </source>
</evidence>
<dbReference type="InterPro" id="IPR001254">
    <property type="entry name" value="Trypsin_dom"/>
</dbReference>
<organism evidence="11 12">
    <name type="scientific">Sphaerisporangium corydalis</name>
    <dbReference type="NCBI Taxonomy" id="1441875"/>
    <lineage>
        <taxon>Bacteria</taxon>
        <taxon>Bacillati</taxon>
        <taxon>Actinomycetota</taxon>
        <taxon>Actinomycetes</taxon>
        <taxon>Streptosporangiales</taxon>
        <taxon>Streptosporangiaceae</taxon>
        <taxon>Sphaerisporangium</taxon>
    </lineage>
</organism>
<evidence type="ECO:0000256" key="4">
    <source>
        <dbReference type="ARBA" id="ARBA00022801"/>
    </source>
</evidence>
<proteinExistence type="inferred from homology"/>
<evidence type="ECO:0000256" key="2">
    <source>
        <dbReference type="ARBA" id="ARBA00022670"/>
    </source>
</evidence>
<comment type="similarity">
    <text evidence="1">Belongs to the peptidase S1 family.</text>
</comment>
<dbReference type="Pfam" id="PF00089">
    <property type="entry name" value="Trypsin"/>
    <property type="match status" value="1"/>
</dbReference>
<feature type="chain" id="PRO_5045652908" evidence="8">
    <location>
        <begin position="27"/>
        <end position="402"/>
    </location>
</feature>
<evidence type="ECO:0000259" key="10">
    <source>
        <dbReference type="Pfam" id="PF02983"/>
    </source>
</evidence>
<evidence type="ECO:0000313" key="12">
    <source>
        <dbReference type="Proteomes" id="UP001595891"/>
    </source>
</evidence>
<keyword evidence="5" id="KW-0720">Serine protease</keyword>
<dbReference type="CDD" id="cd21112">
    <property type="entry name" value="alphaLP-like"/>
    <property type="match status" value="1"/>
</dbReference>
<dbReference type="Pfam" id="PF02983">
    <property type="entry name" value="Pro_Al_protease"/>
    <property type="match status" value="1"/>
</dbReference>
<keyword evidence="3 8" id="KW-0732">Signal</keyword>
<dbReference type="SUPFAM" id="SSF50494">
    <property type="entry name" value="Trypsin-like serine proteases"/>
    <property type="match status" value="1"/>
</dbReference>
<dbReference type="Proteomes" id="UP001595891">
    <property type="component" value="Unassembled WGS sequence"/>
</dbReference>
<evidence type="ECO:0000256" key="8">
    <source>
        <dbReference type="SAM" id="SignalP"/>
    </source>
</evidence>
<keyword evidence="4" id="KW-0378">Hydrolase</keyword>
<evidence type="ECO:0000256" key="1">
    <source>
        <dbReference type="ARBA" id="ARBA00007664"/>
    </source>
</evidence>
<evidence type="ECO:0000256" key="6">
    <source>
        <dbReference type="ARBA" id="ARBA00023145"/>
    </source>
</evidence>
<dbReference type="InterPro" id="IPR001316">
    <property type="entry name" value="Pept_S1A_streptogrisin"/>
</dbReference>
<protein>
    <submittedName>
        <fullName evidence="11">S1 family peptidase</fullName>
    </submittedName>
</protein>
<accession>A0ABV9EBH1</accession>
<sequence>MSHRHATTGCVLMITAVALSAVPAGADGRGAGLRATVPPPPPPPGMLEALQRDLGLSMKQAQARLINEVRLTPMEARFRRELGDRFGGAWLRGTTAQTLVVATTSPADIPRIIAAGAQAEVVTKSLDQLTKIKHKLDQALPVKPPVASVRYVDAKTNKVVILAQKPEAVDTLIEGTGVDKSAVVVLPSTEQPRPLDDLVGGTAFYIGITDRCSVGFPVRHGTQNGFISAGHCGKAGQTTTGFNRVAQGVFQASTFPIADYAWVLVNANWKPRPAVDDGSGGTVPVAGAKVAIEGASVCRSGSTSDWHCGLIQQRDATITYAQGNVFGMTRTSVCAERGDSGGSFISLDQAQGVASGGFGDCGSVGTTYFQPIGPILAAYDLTLVTTADPPPAGAASAPAGGG</sequence>
<dbReference type="InterPro" id="IPR043504">
    <property type="entry name" value="Peptidase_S1_PA_chymotrypsin"/>
</dbReference>
<evidence type="ECO:0000256" key="5">
    <source>
        <dbReference type="ARBA" id="ARBA00022825"/>
    </source>
</evidence>
<dbReference type="EMBL" id="JBHSFN010000004">
    <property type="protein sequence ID" value="MFC4586354.1"/>
    <property type="molecule type" value="Genomic_DNA"/>
</dbReference>
<dbReference type="Gene3D" id="2.40.10.10">
    <property type="entry name" value="Trypsin-like serine proteases"/>
    <property type="match status" value="2"/>
</dbReference>
<keyword evidence="12" id="KW-1185">Reference proteome</keyword>
<name>A0ABV9EBH1_9ACTN</name>
<feature type="domain" description="Peptidase S1" evidence="9">
    <location>
        <begin position="223"/>
        <end position="370"/>
    </location>
</feature>
<gene>
    <name evidence="11" type="ORF">ACFO8L_09735</name>
</gene>
<dbReference type="PRINTS" id="PR00861">
    <property type="entry name" value="ALYTICPTASE"/>
</dbReference>
<dbReference type="RefSeq" id="WP_262843691.1">
    <property type="nucleotide sequence ID" value="NZ_JANZYP010000020.1"/>
</dbReference>
<keyword evidence="6" id="KW-0865">Zymogen</keyword>